<gene>
    <name evidence="2" type="ORF">AXF42_Ash000723</name>
</gene>
<proteinExistence type="predicted"/>
<protein>
    <submittedName>
        <fullName evidence="2">Uncharacterized protein</fullName>
    </submittedName>
</protein>
<dbReference type="EMBL" id="KZ451982">
    <property type="protein sequence ID" value="PKA54888.1"/>
    <property type="molecule type" value="Genomic_DNA"/>
</dbReference>
<sequence length="164" mass="18339">MEPSSVRLNGHFISRGADFVSSLSWNSLLGFFAARGLPSGSSFSEPILVHGKPIPRSESSNWEVRDHLSLKRKGTVDNGSPPKKNRTQNIDDDFLSIKRRLNLDDDHPTKKRKITEINSDLPRKPSKLFMVSSKSGFECSFAIGTGKRFREDDTACSVSCKRIK</sequence>
<evidence type="ECO:0000313" key="3">
    <source>
        <dbReference type="Proteomes" id="UP000236161"/>
    </source>
</evidence>
<accession>A0A2I0AH76</accession>
<dbReference type="PANTHER" id="PTHR39104:SF1">
    <property type="entry name" value="AMINO ACID-LIGASE"/>
    <property type="match status" value="1"/>
</dbReference>
<dbReference type="OrthoDB" id="751983at2759"/>
<dbReference type="PANTHER" id="PTHR39104">
    <property type="entry name" value="AMINO ACID-LIGASE"/>
    <property type="match status" value="1"/>
</dbReference>
<dbReference type="STRING" id="1088818.A0A2I0AH76"/>
<organism evidence="2 3">
    <name type="scientific">Apostasia shenzhenica</name>
    <dbReference type="NCBI Taxonomy" id="1088818"/>
    <lineage>
        <taxon>Eukaryota</taxon>
        <taxon>Viridiplantae</taxon>
        <taxon>Streptophyta</taxon>
        <taxon>Embryophyta</taxon>
        <taxon>Tracheophyta</taxon>
        <taxon>Spermatophyta</taxon>
        <taxon>Magnoliopsida</taxon>
        <taxon>Liliopsida</taxon>
        <taxon>Asparagales</taxon>
        <taxon>Orchidaceae</taxon>
        <taxon>Apostasioideae</taxon>
        <taxon>Apostasia</taxon>
    </lineage>
</organism>
<dbReference type="Proteomes" id="UP000236161">
    <property type="component" value="Unassembled WGS sequence"/>
</dbReference>
<evidence type="ECO:0000256" key="1">
    <source>
        <dbReference type="SAM" id="MobiDB-lite"/>
    </source>
</evidence>
<keyword evidence="3" id="KW-1185">Reference proteome</keyword>
<name>A0A2I0AH76_9ASPA</name>
<reference evidence="2 3" key="1">
    <citation type="journal article" date="2017" name="Nature">
        <title>The Apostasia genome and the evolution of orchids.</title>
        <authorList>
            <person name="Zhang G.Q."/>
            <person name="Liu K.W."/>
            <person name="Li Z."/>
            <person name="Lohaus R."/>
            <person name="Hsiao Y.Y."/>
            <person name="Niu S.C."/>
            <person name="Wang J.Y."/>
            <person name="Lin Y.C."/>
            <person name="Xu Q."/>
            <person name="Chen L.J."/>
            <person name="Yoshida K."/>
            <person name="Fujiwara S."/>
            <person name="Wang Z.W."/>
            <person name="Zhang Y.Q."/>
            <person name="Mitsuda N."/>
            <person name="Wang M."/>
            <person name="Liu G.H."/>
            <person name="Pecoraro L."/>
            <person name="Huang H.X."/>
            <person name="Xiao X.J."/>
            <person name="Lin M."/>
            <person name="Wu X.Y."/>
            <person name="Wu W.L."/>
            <person name="Chen Y.Y."/>
            <person name="Chang S.B."/>
            <person name="Sakamoto S."/>
            <person name="Ohme-Takagi M."/>
            <person name="Yagi M."/>
            <person name="Zeng S.J."/>
            <person name="Shen C.Y."/>
            <person name="Yeh C.M."/>
            <person name="Luo Y.B."/>
            <person name="Tsai W.C."/>
            <person name="Van de Peer Y."/>
            <person name="Liu Z.J."/>
        </authorList>
    </citation>
    <scope>NUCLEOTIDE SEQUENCE [LARGE SCALE GENOMIC DNA]</scope>
    <source>
        <strain evidence="3">cv. Shenzhen</strain>
        <tissue evidence="2">Stem</tissue>
    </source>
</reference>
<dbReference type="AlphaFoldDB" id="A0A2I0AH76"/>
<evidence type="ECO:0000313" key="2">
    <source>
        <dbReference type="EMBL" id="PKA54888.1"/>
    </source>
</evidence>
<feature type="region of interest" description="Disordered" evidence="1">
    <location>
        <begin position="70"/>
        <end position="89"/>
    </location>
</feature>